<reference evidence="1" key="1">
    <citation type="journal article" date="2014" name="BMC Genomics">
        <title>The Babesia bovis gene and promoter model: an update from full-length EST analysis.</title>
        <authorList>
            <person name="Yamagishi J."/>
            <person name="Wakaguri H."/>
            <person name="Yokoyama N."/>
            <person name="Yamashita R."/>
            <person name="Suzuki Y."/>
            <person name="Xuan X."/>
            <person name="Igarashi I."/>
        </authorList>
    </citation>
    <scope>NUCLEOTIDE SEQUENCE</scope>
    <source>
        <strain evidence="1">Texas</strain>
    </source>
</reference>
<organism evidence="1">
    <name type="scientific">Babesia bovis</name>
    <dbReference type="NCBI Taxonomy" id="5865"/>
    <lineage>
        <taxon>Eukaryota</taxon>
        <taxon>Sar</taxon>
        <taxon>Alveolata</taxon>
        <taxon>Apicomplexa</taxon>
        <taxon>Aconoidasida</taxon>
        <taxon>Piroplasmida</taxon>
        <taxon>Babesiidae</taxon>
        <taxon>Babesia</taxon>
    </lineage>
</organism>
<name>S6B9L4_BABBO</name>
<sequence length="93" mass="10245">MALQLPSLASTWHSFNVNRTLVISAVSSTLLCDAASINHLTASSINFAFRTFNEIKARIYLQTKLECFMQSDNTSRASNKDCSNLASVETGRI</sequence>
<protein>
    <submittedName>
        <fullName evidence="1">Uncharacterized protein</fullName>
    </submittedName>
</protein>
<dbReference type="AlphaFoldDB" id="S6B9L4"/>
<dbReference type="EMBL" id="AK442087">
    <property type="protein sequence ID" value="BAN65881.1"/>
    <property type="molecule type" value="mRNA"/>
</dbReference>
<accession>S6B9L4</accession>
<evidence type="ECO:0000313" key="1">
    <source>
        <dbReference type="EMBL" id="BAN65881.1"/>
    </source>
</evidence>
<proteinExistence type="evidence at transcript level"/>